<evidence type="ECO:0000256" key="3">
    <source>
        <dbReference type="ARBA" id="ARBA00023136"/>
    </source>
</evidence>
<feature type="transmembrane region" description="Helical" evidence="4">
    <location>
        <begin position="280"/>
        <end position="302"/>
    </location>
</feature>
<dbReference type="PROSITE" id="PS50850">
    <property type="entry name" value="MFS"/>
    <property type="match status" value="1"/>
</dbReference>
<dbReference type="PANTHER" id="PTHR23518">
    <property type="entry name" value="C-METHYLTRANSFERASE"/>
    <property type="match status" value="1"/>
</dbReference>
<reference evidence="6 7" key="1">
    <citation type="submission" date="2021-03" db="EMBL/GenBank/DDBJ databases">
        <title>Genomic and phenotypic characterization of Chloracidobacterium isolates provides evidence for multiple species.</title>
        <authorList>
            <person name="Saini M.K."/>
            <person name="Costas A.M.G."/>
            <person name="Tank M."/>
            <person name="Bryant D.A."/>
        </authorList>
    </citation>
    <scope>NUCLEOTIDE SEQUENCE [LARGE SCALE GENOMIC DNA]</scope>
    <source>
        <strain evidence="6 7">N</strain>
    </source>
</reference>
<evidence type="ECO:0000313" key="7">
    <source>
        <dbReference type="Proteomes" id="UP000677668"/>
    </source>
</evidence>
<evidence type="ECO:0000256" key="4">
    <source>
        <dbReference type="SAM" id="Phobius"/>
    </source>
</evidence>
<keyword evidence="3 4" id="KW-0472">Membrane</keyword>
<evidence type="ECO:0000313" key="6">
    <source>
        <dbReference type="EMBL" id="QUV94774.1"/>
    </source>
</evidence>
<organism evidence="6 7">
    <name type="scientific">Chloracidobacterium sp. N</name>
    <dbReference type="NCBI Taxonomy" id="2821540"/>
    <lineage>
        <taxon>Bacteria</taxon>
        <taxon>Pseudomonadati</taxon>
        <taxon>Acidobacteriota</taxon>
        <taxon>Terriglobia</taxon>
        <taxon>Terriglobales</taxon>
        <taxon>Acidobacteriaceae</taxon>
        <taxon>Chloracidobacterium</taxon>
        <taxon>Chloracidobacterium aggregatum</taxon>
    </lineage>
</organism>
<feature type="transmembrane region" description="Helical" evidence="4">
    <location>
        <begin position="338"/>
        <end position="361"/>
    </location>
</feature>
<name>A0ABX8B1E8_9BACT</name>
<dbReference type="RefSeq" id="WP_211423041.1">
    <property type="nucleotide sequence ID" value="NZ_CP072642.1"/>
</dbReference>
<feature type="domain" description="Major facilitator superfamily (MFS) profile" evidence="5">
    <location>
        <begin position="10"/>
        <end position="392"/>
    </location>
</feature>
<accession>A0ABX8B1E8</accession>
<feature type="transmembrane region" description="Helical" evidence="4">
    <location>
        <begin position="367"/>
        <end position="387"/>
    </location>
</feature>
<dbReference type="EMBL" id="CP072642">
    <property type="protein sequence ID" value="QUV94774.1"/>
    <property type="molecule type" value="Genomic_DNA"/>
</dbReference>
<gene>
    <name evidence="6" type="ORF">J8C05_04840</name>
</gene>
<feature type="transmembrane region" description="Helical" evidence="4">
    <location>
        <begin position="219"/>
        <end position="238"/>
    </location>
</feature>
<keyword evidence="2 4" id="KW-1133">Transmembrane helix</keyword>
<proteinExistence type="predicted"/>
<dbReference type="Proteomes" id="UP000677668">
    <property type="component" value="Chromosome 1"/>
</dbReference>
<keyword evidence="1 4" id="KW-0812">Transmembrane</keyword>
<feature type="transmembrane region" description="Helical" evidence="4">
    <location>
        <begin position="142"/>
        <end position="161"/>
    </location>
</feature>
<sequence>MSSRTPISRPIMLLGLVSLLTDMASELLYPIAPLYLTGPLGASLVLVGLLEGIAEGMGGFLKGYFGALSDRLGTRAPFVQAGYTLSALSKPLPGLWPAAGAVVVGRLADRLGKGLRSAPRDALLAGYAPAGAQGRVFGFHRAMDTAGAVLGPLLAIAFLTWRPGDYTTLFLLAFLPGILAVLCVWWVKDVPFQPAPGRRFAPFAVFAYWRSAPAAYRQLVAALTLFGLINSSDVFLILKAKQVGFSDTAAIGGYVLYNGVYALAAYPAGDLADRLGKRQVIVLGLGLYAVVYAGFALLTQIWQVWLCFALYGLYAAATEGVSKAWIADLVPPEQRGSAIGLQTMLASFSVLVASSLAGLLWEQVAPAAPFWLAAGGAGLAALWLGTVSPDARVEHQSGDNLSGRRDV</sequence>
<dbReference type="PANTHER" id="PTHR23518:SF2">
    <property type="entry name" value="MAJOR FACILITATOR SUPERFAMILY TRANSPORTER"/>
    <property type="match status" value="1"/>
</dbReference>
<dbReference type="Pfam" id="PF07690">
    <property type="entry name" value="MFS_1"/>
    <property type="match status" value="1"/>
</dbReference>
<feature type="transmembrane region" description="Helical" evidence="4">
    <location>
        <begin position="250"/>
        <end position="268"/>
    </location>
</feature>
<evidence type="ECO:0000256" key="1">
    <source>
        <dbReference type="ARBA" id="ARBA00022692"/>
    </source>
</evidence>
<evidence type="ECO:0000256" key="2">
    <source>
        <dbReference type="ARBA" id="ARBA00022989"/>
    </source>
</evidence>
<evidence type="ECO:0000259" key="5">
    <source>
        <dbReference type="PROSITE" id="PS50850"/>
    </source>
</evidence>
<dbReference type="InterPro" id="IPR011701">
    <property type="entry name" value="MFS"/>
</dbReference>
<keyword evidence="7" id="KW-1185">Reference proteome</keyword>
<feature type="transmembrane region" description="Helical" evidence="4">
    <location>
        <begin position="167"/>
        <end position="187"/>
    </location>
</feature>
<dbReference type="InterPro" id="IPR020846">
    <property type="entry name" value="MFS_dom"/>
</dbReference>
<dbReference type="Gene3D" id="1.20.1250.20">
    <property type="entry name" value="MFS general substrate transporter like domains"/>
    <property type="match status" value="2"/>
</dbReference>
<dbReference type="InterPro" id="IPR036259">
    <property type="entry name" value="MFS_trans_sf"/>
</dbReference>
<dbReference type="CDD" id="cd17370">
    <property type="entry name" value="MFS_MJ1317_like"/>
    <property type="match status" value="1"/>
</dbReference>
<dbReference type="SUPFAM" id="SSF103473">
    <property type="entry name" value="MFS general substrate transporter"/>
    <property type="match status" value="1"/>
</dbReference>
<protein>
    <submittedName>
        <fullName evidence="6">MFS transporter</fullName>
    </submittedName>
</protein>